<keyword evidence="2" id="KW-0813">Transport</keyword>
<feature type="region of interest" description="Disordered" evidence="9">
    <location>
        <begin position="94"/>
        <end position="123"/>
    </location>
</feature>
<dbReference type="GeneID" id="103067884"/>
<evidence type="ECO:0000259" key="11">
    <source>
        <dbReference type="PROSITE" id="PS51847"/>
    </source>
</evidence>
<keyword evidence="6" id="KW-0445">Lipid transport</keyword>
<evidence type="ECO:0000256" key="7">
    <source>
        <dbReference type="ARBA" id="ARBA00023121"/>
    </source>
</evidence>
<evidence type="ECO:0000256" key="9">
    <source>
        <dbReference type="SAM" id="MobiDB-lite"/>
    </source>
</evidence>
<dbReference type="PROSITE" id="PS51847">
    <property type="entry name" value="SMP"/>
    <property type="match status" value="1"/>
</dbReference>
<dbReference type="GO" id="GO:0005789">
    <property type="term" value="C:endoplasmic reticulum membrane"/>
    <property type="evidence" value="ECO:0007669"/>
    <property type="project" value="UniProtKB-SubCell"/>
</dbReference>
<proteinExistence type="predicted"/>
<name>A0A9F2WHE5_PYTBI</name>
<dbReference type="InterPro" id="IPR031468">
    <property type="entry name" value="SMP_LBD"/>
</dbReference>
<evidence type="ECO:0000313" key="12">
    <source>
        <dbReference type="Proteomes" id="UP000695026"/>
    </source>
</evidence>
<sequence length="816" mass="91304">MTDHPQTPTDPSMANPSPHHWGETSRPSQKLSHCSAAKSGKDVAWEDAYGNELIFALDDEEAPAPDSPNSFFFDEDVSKEPTFRVSSRPLFPLESDFPISHSPSPTHPASQKPTGLENPHSPKPLINLVKSFSTEIEPREGPSLKPQPLLSLVKSISTEISCLEPEVTLSKSDSKLNIHLWRQITQPKNKNGNSRTAPSSPNHSPLESKGNFLKAQEAKFEGTKRRFSEAMQEPLSRLSKIIGDENNTSPKLRLPLSRHQQGHDSLSHHFKGSPILENSMEHPIHETDQTEAILSRRVEMDESFPTEQKWDSFSSHCQYEVGPCGDIIQVVETAEKKSKGSGEMQSLLSLGAVQPPKCCSPVPCKVLTWIAILAYNYLVLPLPPYISGLCLGLACGFLLGLLVILLLVPKHALSPQKRPPPEGVLPLQVILQQPWEPHVLKGWMNEMHPYDPEIYHPSLTHSVFVTLESSTLTLSYPQTSIPRRATFEEENFEVAFVNHRLYDMSGAKAFLFPPGLARKRMWNKKYPICILFPDQVDLKTKGPAAKDQDVESPGEENPKKEVSGQHPAEDSERTLYLFGRTGRDKEEWYQYLVRASQAEHHELHHTSQGELLSGVNQPIPAGKEIYNNSSSGNSTEDLLSAIKPKDLSITIQEKLLSDYKVYMSRIIPAVSDSNLKSCPSATASPGSKKFLGGEILTPTPPTAWVNAMLGRMFWDFLREKYWADQVSDKIQKKLGRIKLPYFMNELTLTDLEMGTSIPHILSASSPTVDNRGLWVDMEMTYHGSLKMTLETKMNLCKLGKEDLEEENRKANKDRKG</sequence>
<organism evidence="12 13">
    <name type="scientific">Python bivittatus</name>
    <name type="common">Burmese python</name>
    <name type="synonym">Python molurus bivittatus</name>
    <dbReference type="NCBI Taxonomy" id="176946"/>
    <lineage>
        <taxon>Eukaryota</taxon>
        <taxon>Metazoa</taxon>
        <taxon>Chordata</taxon>
        <taxon>Craniata</taxon>
        <taxon>Vertebrata</taxon>
        <taxon>Euteleostomi</taxon>
        <taxon>Lepidosauria</taxon>
        <taxon>Squamata</taxon>
        <taxon>Bifurcata</taxon>
        <taxon>Unidentata</taxon>
        <taxon>Episquamata</taxon>
        <taxon>Toxicofera</taxon>
        <taxon>Serpentes</taxon>
        <taxon>Henophidia</taxon>
        <taxon>Pythonidae</taxon>
        <taxon>Python</taxon>
    </lineage>
</organism>
<comment type="subcellular location">
    <subcellularLocation>
        <location evidence="1">Endoplasmic reticulum membrane</location>
    </subcellularLocation>
</comment>
<feature type="compositionally biased region" description="Polar residues" evidence="9">
    <location>
        <begin position="101"/>
        <end position="113"/>
    </location>
</feature>
<evidence type="ECO:0000313" key="13">
    <source>
        <dbReference type="RefSeq" id="XP_007441748.1"/>
    </source>
</evidence>
<dbReference type="RefSeq" id="XP_007441748.1">
    <property type="nucleotide sequence ID" value="XM_007441686.2"/>
</dbReference>
<dbReference type="KEGG" id="pbi:103067884"/>
<keyword evidence="8 10" id="KW-0472">Membrane</keyword>
<keyword evidence="7" id="KW-0446">Lipid-binding</keyword>
<feature type="region of interest" description="Disordered" evidence="9">
    <location>
        <begin position="541"/>
        <end position="573"/>
    </location>
</feature>
<dbReference type="GO" id="GO:0008289">
    <property type="term" value="F:lipid binding"/>
    <property type="evidence" value="ECO:0007669"/>
    <property type="project" value="UniProtKB-KW"/>
</dbReference>
<keyword evidence="12" id="KW-1185">Reference proteome</keyword>
<dbReference type="GO" id="GO:0006869">
    <property type="term" value="P:lipid transport"/>
    <property type="evidence" value="ECO:0007669"/>
    <property type="project" value="UniProtKB-KW"/>
</dbReference>
<evidence type="ECO:0000256" key="1">
    <source>
        <dbReference type="ARBA" id="ARBA00004586"/>
    </source>
</evidence>
<feature type="compositionally biased region" description="Polar residues" evidence="9">
    <location>
        <begin position="184"/>
        <end position="205"/>
    </location>
</feature>
<evidence type="ECO:0000256" key="8">
    <source>
        <dbReference type="ARBA" id="ARBA00023136"/>
    </source>
</evidence>
<keyword evidence="5 10" id="KW-1133">Transmembrane helix</keyword>
<feature type="domain" description="SMP-LTD" evidence="11">
    <location>
        <begin position="698"/>
        <end position="816"/>
    </location>
</feature>
<evidence type="ECO:0000256" key="5">
    <source>
        <dbReference type="ARBA" id="ARBA00022989"/>
    </source>
</evidence>
<dbReference type="CDD" id="cd21675">
    <property type="entry name" value="SMP_TEX2"/>
    <property type="match status" value="1"/>
</dbReference>
<dbReference type="AlphaFoldDB" id="A0A9F2WHE5"/>
<protein>
    <submittedName>
        <fullName evidence="13">Testis-expressed protein 2-like</fullName>
    </submittedName>
</protein>
<accession>A0A9F2WHE5</accession>
<feature type="transmembrane region" description="Helical" evidence="10">
    <location>
        <begin position="385"/>
        <end position="408"/>
    </location>
</feature>
<evidence type="ECO:0000256" key="3">
    <source>
        <dbReference type="ARBA" id="ARBA00022692"/>
    </source>
</evidence>
<feature type="region of interest" description="Disordered" evidence="9">
    <location>
        <begin position="184"/>
        <end position="209"/>
    </location>
</feature>
<feature type="compositionally biased region" description="Basic and acidic residues" evidence="9">
    <location>
        <begin position="556"/>
        <end position="573"/>
    </location>
</feature>
<keyword evidence="4" id="KW-0256">Endoplasmic reticulum</keyword>
<dbReference type="OrthoDB" id="26740at2759"/>
<evidence type="ECO:0000256" key="6">
    <source>
        <dbReference type="ARBA" id="ARBA00023055"/>
    </source>
</evidence>
<dbReference type="PANTHER" id="PTHR13466:SF4">
    <property type="entry name" value="SMP-LTD DOMAIN-CONTAINING PROTEIN"/>
    <property type="match status" value="1"/>
</dbReference>
<dbReference type="Proteomes" id="UP000695026">
    <property type="component" value="Unplaced"/>
</dbReference>
<feature type="compositionally biased region" description="Polar residues" evidence="9">
    <location>
        <begin position="1"/>
        <end position="15"/>
    </location>
</feature>
<feature type="non-terminal residue" evidence="13">
    <location>
        <position position="816"/>
    </location>
</feature>
<gene>
    <name evidence="13" type="primary">LOC103067884</name>
</gene>
<evidence type="ECO:0000256" key="4">
    <source>
        <dbReference type="ARBA" id="ARBA00022824"/>
    </source>
</evidence>
<dbReference type="OMA" id="RIVQPEM"/>
<feature type="region of interest" description="Disordered" evidence="9">
    <location>
        <begin position="1"/>
        <end position="40"/>
    </location>
</feature>
<dbReference type="PANTHER" id="PTHR13466">
    <property type="entry name" value="TEX2 PROTEIN-RELATED"/>
    <property type="match status" value="1"/>
</dbReference>
<reference evidence="13" key="1">
    <citation type="submission" date="2025-08" db="UniProtKB">
        <authorList>
            <consortium name="RefSeq"/>
        </authorList>
    </citation>
    <scope>IDENTIFICATION</scope>
    <source>
        <tissue evidence="13">Liver</tissue>
    </source>
</reference>
<keyword evidence="3 10" id="KW-0812">Transmembrane</keyword>
<evidence type="ECO:0000256" key="10">
    <source>
        <dbReference type="SAM" id="Phobius"/>
    </source>
</evidence>
<evidence type="ECO:0000256" key="2">
    <source>
        <dbReference type="ARBA" id="ARBA00022448"/>
    </source>
</evidence>